<comment type="caution">
    <text evidence="2">The sequence shown here is derived from an EMBL/GenBank/DDBJ whole genome shotgun (WGS) entry which is preliminary data.</text>
</comment>
<evidence type="ECO:0000313" key="3">
    <source>
        <dbReference type="Proteomes" id="UP000243723"/>
    </source>
</evidence>
<evidence type="ECO:0000313" key="2">
    <source>
        <dbReference type="EMBL" id="PSK56789.1"/>
    </source>
</evidence>
<accession>A0A2P8A8J7</accession>
<gene>
    <name evidence="2" type="ORF">B9Z65_6413</name>
</gene>
<reference evidence="2 3" key="1">
    <citation type="submission" date="2017-05" db="EMBL/GenBank/DDBJ databases">
        <title>Draft genome sequence of Elsinoe australis.</title>
        <authorList>
            <person name="Cheng Q."/>
        </authorList>
    </citation>
    <scope>NUCLEOTIDE SEQUENCE [LARGE SCALE GENOMIC DNA]</scope>
    <source>
        <strain evidence="2 3">NL1</strain>
    </source>
</reference>
<proteinExistence type="predicted"/>
<name>A0A2P8A8J7_9PEZI</name>
<organism evidence="2 3">
    <name type="scientific">Elsinoe australis</name>
    <dbReference type="NCBI Taxonomy" id="40998"/>
    <lineage>
        <taxon>Eukaryota</taxon>
        <taxon>Fungi</taxon>
        <taxon>Dikarya</taxon>
        <taxon>Ascomycota</taxon>
        <taxon>Pezizomycotina</taxon>
        <taxon>Dothideomycetes</taxon>
        <taxon>Dothideomycetidae</taxon>
        <taxon>Myriangiales</taxon>
        <taxon>Elsinoaceae</taxon>
        <taxon>Elsinoe</taxon>
    </lineage>
</organism>
<sequence length="193" mass="21376">MPYAQEDEHRLRAACAFQHLQDAKFRRAKRRERQIDKVDKCITQKAQSDVAAIKVQVKGLESKADAEIKRLKEKIERLEGDHSKGQQGRKKTEKVLYQRPEIVARVLNTPSSKAVVDEAVAHGSASLPRNAAARVPPKLVKVSLWSGWDSVPLSEIKISTSTAAKVYPHGSAVLPEKSVQKMAAMEVATNSSE</sequence>
<keyword evidence="3" id="KW-1185">Reference proteome</keyword>
<protein>
    <submittedName>
        <fullName evidence="2">Uncharacterized protein</fullName>
    </submittedName>
</protein>
<keyword evidence="1" id="KW-0175">Coiled coil</keyword>
<dbReference type="EMBL" id="NHZQ01000060">
    <property type="protein sequence ID" value="PSK56789.1"/>
    <property type="molecule type" value="Genomic_DNA"/>
</dbReference>
<feature type="coiled-coil region" evidence="1">
    <location>
        <begin position="57"/>
        <end position="88"/>
    </location>
</feature>
<dbReference type="Proteomes" id="UP000243723">
    <property type="component" value="Unassembled WGS sequence"/>
</dbReference>
<evidence type="ECO:0000256" key="1">
    <source>
        <dbReference type="SAM" id="Coils"/>
    </source>
</evidence>
<dbReference type="AlphaFoldDB" id="A0A2P8A8J7"/>